<evidence type="ECO:0000313" key="2">
    <source>
        <dbReference type="EMBL" id="MBA8949614.1"/>
    </source>
</evidence>
<dbReference type="AlphaFoldDB" id="A0A7W3LK67"/>
<dbReference type="SUPFAM" id="SSF51445">
    <property type="entry name" value="(Trans)glycosidases"/>
    <property type="match status" value="1"/>
</dbReference>
<feature type="transmembrane region" description="Helical" evidence="1">
    <location>
        <begin position="7"/>
        <end position="26"/>
    </location>
</feature>
<evidence type="ECO:0000313" key="3">
    <source>
        <dbReference type="Proteomes" id="UP000572680"/>
    </source>
</evidence>
<keyword evidence="3" id="KW-1185">Reference proteome</keyword>
<organism evidence="2 3">
    <name type="scientific">Actinomadura namibiensis</name>
    <dbReference type="NCBI Taxonomy" id="182080"/>
    <lineage>
        <taxon>Bacteria</taxon>
        <taxon>Bacillati</taxon>
        <taxon>Actinomycetota</taxon>
        <taxon>Actinomycetes</taxon>
        <taxon>Streptosporangiales</taxon>
        <taxon>Thermomonosporaceae</taxon>
        <taxon>Actinomadura</taxon>
    </lineage>
</organism>
<dbReference type="RefSeq" id="WP_312897783.1">
    <property type="nucleotide sequence ID" value="NZ_JACJIA010000001.1"/>
</dbReference>
<protein>
    <recommendedName>
        <fullName evidence="4">GH18 domain-containing protein</fullName>
    </recommendedName>
</protein>
<dbReference type="EMBL" id="JACJIA010000001">
    <property type="protein sequence ID" value="MBA8949614.1"/>
    <property type="molecule type" value="Genomic_DNA"/>
</dbReference>
<sequence length="340" mass="38894">MRGVGWATGYVLGLAALAVSGAWVWWQAEPEARGTEVNALWARHQWVGERHTEEEYRTLGALLRQNRITDVYFHAGPFEADGSVPPRKYRNAGDLVKAMRRHAPGVRVQAYLGQIRKVDGRGLTDLDVPRVRDRVLETDRIFLDLGFDGIHYDFEPIYPDDTAFLTLLDRTRELTRSRGRLLSVAIEQPTLVDAFQPVYRALIPRGHGARPVHYPPRPTEEYLRALADRVDQVAVMTYDVSLPTESLAGWHFAHHTEQVLRLIGDRTTVFMGVPTYRPLMPWAEKLKVALKGVRRGIDELERKPRKPFGVGIYAEWTTDASEWAHYRSLWLPSRSDNLHD</sequence>
<reference evidence="2 3" key="1">
    <citation type="submission" date="2020-08" db="EMBL/GenBank/DDBJ databases">
        <title>Genomic Encyclopedia of Type Strains, Phase IV (KMG-IV): sequencing the most valuable type-strain genomes for metagenomic binning, comparative biology and taxonomic classification.</title>
        <authorList>
            <person name="Goeker M."/>
        </authorList>
    </citation>
    <scope>NUCLEOTIDE SEQUENCE [LARGE SCALE GENOMIC DNA]</scope>
    <source>
        <strain evidence="2 3">DSM 44197</strain>
    </source>
</reference>
<comment type="caution">
    <text evidence="2">The sequence shown here is derived from an EMBL/GenBank/DDBJ whole genome shotgun (WGS) entry which is preliminary data.</text>
</comment>
<gene>
    <name evidence="2" type="ORF">HNR61_001212</name>
</gene>
<keyword evidence="1" id="KW-1133">Transmembrane helix</keyword>
<evidence type="ECO:0000256" key="1">
    <source>
        <dbReference type="SAM" id="Phobius"/>
    </source>
</evidence>
<keyword evidence="1" id="KW-0812">Transmembrane</keyword>
<dbReference type="Gene3D" id="3.20.20.80">
    <property type="entry name" value="Glycosidases"/>
    <property type="match status" value="1"/>
</dbReference>
<name>A0A7W3LK67_ACTNM</name>
<proteinExistence type="predicted"/>
<dbReference type="InterPro" id="IPR017853">
    <property type="entry name" value="GH"/>
</dbReference>
<keyword evidence="1" id="KW-0472">Membrane</keyword>
<evidence type="ECO:0008006" key="4">
    <source>
        <dbReference type="Google" id="ProtNLM"/>
    </source>
</evidence>
<accession>A0A7W3LK67</accession>
<dbReference type="Proteomes" id="UP000572680">
    <property type="component" value="Unassembled WGS sequence"/>
</dbReference>